<dbReference type="KEGG" id="dmm:dnm_082060"/>
<proteinExistence type="predicted"/>
<accession>A0A975GSJ8</accession>
<evidence type="ECO:0000313" key="1">
    <source>
        <dbReference type="EMBL" id="QTA92130.1"/>
    </source>
</evidence>
<dbReference type="Proteomes" id="UP000663722">
    <property type="component" value="Chromosome"/>
</dbReference>
<organism evidence="1 2">
    <name type="scientific">Desulfonema magnum</name>
    <dbReference type="NCBI Taxonomy" id="45655"/>
    <lineage>
        <taxon>Bacteria</taxon>
        <taxon>Pseudomonadati</taxon>
        <taxon>Thermodesulfobacteriota</taxon>
        <taxon>Desulfobacteria</taxon>
        <taxon>Desulfobacterales</taxon>
        <taxon>Desulfococcaceae</taxon>
        <taxon>Desulfonema</taxon>
    </lineage>
</organism>
<protein>
    <submittedName>
        <fullName evidence="1">Uncharacterized protein</fullName>
    </submittedName>
</protein>
<reference evidence="1" key="1">
    <citation type="journal article" date="2021" name="Microb. Physiol.">
        <title>Proteogenomic Insights into the Physiology of Marine, Sulfate-Reducing, Filamentous Desulfonema limicola and Desulfonema magnum.</title>
        <authorList>
            <person name="Schnaars V."/>
            <person name="Wohlbrand L."/>
            <person name="Scheve S."/>
            <person name="Hinrichs C."/>
            <person name="Reinhardt R."/>
            <person name="Rabus R."/>
        </authorList>
    </citation>
    <scope>NUCLEOTIDE SEQUENCE</scope>
    <source>
        <strain evidence="1">4be13</strain>
    </source>
</reference>
<sequence length="48" mass="5383">MFISRSNISACSKFSPRAIKVKSESYLPDRGLPERGISNFSDMLFISV</sequence>
<name>A0A975GSJ8_9BACT</name>
<dbReference type="EMBL" id="CP061800">
    <property type="protein sequence ID" value="QTA92130.1"/>
    <property type="molecule type" value="Genomic_DNA"/>
</dbReference>
<dbReference type="AlphaFoldDB" id="A0A975GSJ8"/>
<gene>
    <name evidence="1" type="ORF">dnm_082060</name>
</gene>
<evidence type="ECO:0000313" key="2">
    <source>
        <dbReference type="Proteomes" id="UP000663722"/>
    </source>
</evidence>
<keyword evidence="2" id="KW-1185">Reference proteome</keyword>